<name>A0A7Z0WYV9_9BACI</name>
<dbReference type="EMBL" id="JARAFO010000076">
    <property type="protein sequence ID" value="MDE1453980.1"/>
    <property type="molecule type" value="Genomic_DNA"/>
</dbReference>
<keyword evidence="1" id="KW-0472">Membrane</keyword>
<dbReference type="RefSeq" id="WP_020453636.1">
    <property type="nucleotide sequence ID" value="NZ_AP023088.1"/>
</dbReference>
<evidence type="ECO:0000313" key="2">
    <source>
        <dbReference type="EMBL" id="MDE1453980.1"/>
    </source>
</evidence>
<comment type="caution">
    <text evidence="3">The sequence shown here is derived from an EMBL/GenBank/DDBJ whole genome shotgun (WGS) entry which is preliminary data.</text>
</comment>
<feature type="transmembrane region" description="Helical" evidence="1">
    <location>
        <begin position="12"/>
        <end position="31"/>
    </location>
</feature>
<reference evidence="3 4" key="1">
    <citation type="journal article" date="2016" name="Front. Microbiol.">
        <title>High-Level Heat Resistance of Spores of Bacillus amyloliquefaciens and Bacillus licheniformis Results from the Presence of a spoVA Operon in a Tn1546 Transposon.</title>
        <authorList>
            <person name="Berendsen E.M."/>
            <person name="Koning R.A."/>
            <person name="Boekhorst J."/>
            <person name="de Jong A."/>
            <person name="Kuipers O.P."/>
            <person name="Wells-Bennik M.H."/>
        </authorList>
    </citation>
    <scope>NUCLEOTIDE SEQUENCE [LARGE SCALE GENOMIC DNA]</scope>
    <source>
        <strain evidence="3 4">B4121</strain>
    </source>
</reference>
<keyword evidence="1" id="KW-1133">Transmembrane helix</keyword>
<dbReference type="EMBL" id="LKPO01000008">
    <property type="protein sequence ID" value="OLF95615.1"/>
    <property type="molecule type" value="Genomic_DNA"/>
</dbReference>
<sequence length="46" mass="5275">MLDVLKDFFLFLSGGLRVTLLIAILIILLLIRKARKKNKEKSGFLD</sequence>
<evidence type="ECO:0000313" key="3">
    <source>
        <dbReference type="EMBL" id="OLF95615.1"/>
    </source>
</evidence>
<gene>
    <name evidence="3" type="ORF">B4121_1177</name>
    <name evidence="2" type="ORF">PVN32_17615</name>
</gene>
<keyword evidence="1" id="KW-0812">Transmembrane</keyword>
<dbReference type="Proteomes" id="UP000185604">
    <property type="component" value="Unassembled WGS sequence"/>
</dbReference>
<evidence type="ECO:0000313" key="4">
    <source>
        <dbReference type="Proteomes" id="UP000185604"/>
    </source>
</evidence>
<protein>
    <submittedName>
        <fullName evidence="3">CotF</fullName>
    </submittedName>
</protein>
<dbReference type="AlphaFoldDB" id="A0A7Z0WYV9"/>
<accession>A0A7Z0WYV9</accession>
<proteinExistence type="predicted"/>
<evidence type="ECO:0000256" key="1">
    <source>
        <dbReference type="SAM" id="Phobius"/>
    </source>
</evidence>
<organism evidence="3 4">
    <name type="scientific">Bacillus paralicheniformis</name>
    <dbReference type="NCBI Taxonomy" id="1648923"/>
    <lineage>
        <taxon>Bacteria</taxon>
        <taxon>Bacillati</taxon>
        <taxon>Bacillota</taxon>
        <taxon>Bacilli</taxon>
        <taxon>Bacillales</taxon>
        <taxon>Bacillaceae</taxon>
        <taxon>Bacillus</taxon>
    </lineage>
</organism>
<dbReference type="Proteomes" id="UP001216709">
    <property type="component" value="Unassembled WGS sequence"/>
</dbReference>
<dbReference type="GeneID" id="62105677"/>
<reference evidence="2" key="2">
    <citation type="submission" date="2022-12" db="EMBL/GenBank/DDBJ databases">
        <title>Draft Genome Sequences of Bacillus licheniformis and Bacillus paralicheniformis strains isolated from Irish skim milk powders.</title>
        <authorList>
            <person name="Lourenco A."/>
            <person name="Li F."/>
            <person name="Geraldine D."/>
            <person name="Tobin J.T."/>
            <person name="Butler F."/>
            <person name="Jordan K."/>
            <person name="Obrien T."/>
        </authorList>
    </citation>
    <scope>NUCLEOTIDE SEQUENCE</scope>
    <source>
        <strain evidence="2">3370</strain>
    </source>
</reference>